<keyword evidence="3" id="KW-1185">Reference proteome</keyword>
<proteinExistence type="predicted"/>
<dbReference type="InterPro" id="IPR029063">
    <property type="entry name" value="SAM-dependent_MTases_sf"/>
</dbReference>
<dbReference type="GO" id="GO:0032259">
    <property type="term" value="P:methylation"/>
    <property type="evidence" value="ECO:0007669"/>
    <property type="project" value="UniProtKB-KW"/>
</dbReference>
<keyword evidence="2" id="KW-0489">Methyltransferase</keyword>
<protein>
    <submittedName>
        <fullName evidence="2">FkbM family methyltransferase</fullName>
    </submittedName>
</protein>
<evidence type="ECO:0000313" key="2">
    <source>
        <dbReference type="EMBL" id="MCK8479554.1"/>
    </source>
</evidence>
<dbReference type="Proteomes" id="UP001203687">
    <property type="component" value="Unassembled WGS sequence"/>
</dbReference>
<keyword evidence="2" id="KW-0808">Transferase</keyword>
<dbReference type="InterPro" id="IPR006342">
    <property type="entry name" value="FkbM_mtfrase"/>
</dbReference>
<organism evidence="2 3">
    <name type="scientific">Psychroserpens algicola</name>
    <dbReference type="NCBI Taxonomy" id="1719034"/>
    <lineage>
        <taxon>Bacteria</taxon>
        <taxon>Pseudomonadati</taxon>
        <taxon>Bacteroidota</taxon>
        <taxon>Flavobacteriia</taxon>
        <taxon>Flavobacteriales</taxon>
        <taxon>Flavobacteriaceae</taxon>
        <taxon>Psychroserpens</taxon>
    </lineage>
</organism>
<dbReference type="RefSeq" id="WP_248411851.1">
    <property type="nucleotide sequence ID" value="NZ_JALPQF010000002.1"/>
</dbReference>
<dbReference type="EMBL" id="JALPQF010000002">
    <property type="protein sequence ID" value="MCK8479554.1"/>
    <property type="molecule type" value="Genomic_DNA"/>
</dbReference>
<dbReference type="Pfam" id="PF05050">
    <property type="entry name" value="Methyltransf_21"/>
    <property type="match status" value="1"/>
</dbReference>
<dbReference type="InterPro" id="IPR052514">
    <property type="entry name" value="SAM-dependent_MTase"/>
</dbReference>
<dbReference type="PANTHER" id="PTHR34203:SF15">
    <property type="entry name" value="SLL1173 PROTEIN"/>
    <property type="match status" value="1"/>
</dbReference>
<comment type="caution">
    <text evidence="2">The sequence shown here is derived from an EMBL/GenBank/DDBJ whole genome shotgun (WGS) entry which is preliminary data.</text>
</comment>
<gene>
    <name evidence="2" type="ORF">MUY34_02915</name>
</gene>
<dbReference type="Gene3D" id="3.40.50.150">
    <property type="entry name" value="Vaccinia Virus protein VP39"/>
    <property type="match status" value="1"/>
</dbReference>
<dbReference type="SUPFAM" id="SSF53335">
    <property type="entry name" value="S-adenosyl-L-methionine-dependent methyltransferases"/>
    <property type="match status" value="1"/>
</dbReference>
<dbReference type="PANTHER" id="PTHR34203">
    <property type="entry name" value="METHYLTRANSFERASE, FKBM FAMILY PROTEIN"/>
    <property type="match status" value="1"/>
</dbReference>
<evidence type="ECO:0000259" key="1">
    <source>
        <dbReference type="Pfam" id="PF05050"/>
    </source>
</evidence>
<dbReference type="NCBIfam" id="TIGR01444">
    <property type="entry name" value="fkbM_fam"/>
    <property type="match status" value="1"/>
</dbReference>
<feature type="domain" description="Methyltransferase FkbM" evidence="1">
    <location>
        <begin position="61"/>
        <end position="227"/>
    </location>
</feature>
<evidence type="ECO:0000313" key="3">
    <source>
        <dbReference type="Proteomes" id="UP001203687"/>
    </source>
</evidence>
<name>A0ABT0H590_9FLAO</name>
<reference evidence="2" key="1">
    <citation type="submission" date="2022-04" db="EMBL/GenBank/DDBJ databases">
        <authorList>
            <person name="Ren T."/>
        </authorList>
    </citation>
    <scope>NUCLEOTIDE SEQUENCE</scope>
    <source>
        <strain evidence="2">F63249</strain>
    </source>
</reference>
<dbReference type="GO" id="GO:0008168">
    <property type="term" value="F:methyltransferase activity"/>
    <property type="evidence" value="ECO:0007669"/>
    <property type="project" value="UniProtKB-KW"/>
</dbReference>
<sequence>MRVKKILKRLYYFLKPKEEKYKRGELCGVSLELLQGTLRAKADQDDAWWFYLTKHHSAIYDVGANIGYTALLALIQDPNRQIILVDPNPQALQKAAMNIIQNSLGSRAQYLTAFVGDTLDDTVKFYTIGAGAAGSMYASHAETASSMNSSMDVKTVTLDSIFDHYGLQPDLVKIDVEGAETLVMKAAKKLANQTQCTFFIEMHDVEHLGMEASGDFMIDWCNAQNYQAWYLKTGEQLTTGKMIADRGKCHLLLIPKGQAYPEYLKGVSQNSALPKSF</sequence>
<accession>A0ABT0H590</accession>